<dbReference type="Proteomes" id="UP000054621">
    <property type="component" value="Unassembled WGS sequence"/>
</dbReference>
<keyword evidence="2" id="KW-0813">Transport</keyword>
<dbReference type="RefSeq" id="WP_051544753.1">
    <property type="nucleotide sequence ID" value="NZ_CAAAJE010000024.1"/>
</dbReference>
<feature type="transmembrane region" description="Helical" evidence="6">
    <location>
        <begin position="365"/>
        <end position="385"/>
    </location>
</feature>
<feature type="transmembrane region" description="Helical" evidence="6">
    <location>
        <begin position="97"/>
        <end position="118"/>
    </location>
</feature>
<feature type="transmembrane region" description="Helical" evidence="6">
    <location>
        <begin position="130"/>
        <end position="156"/>
    </location>
</feature>
<feature type="transmembrane region" description="Helical" evidence="6">
    <location>
        <begin position="300"/>
        <end position="321"/>
    </location>
</feature>
<dbReference type="PANTHER" id="PTHR23502">
    <property type="entry name" value="MAJOR FACILITATOR SUPERFAMILY"/>
    <property type="match status" value="1"/>
</dbReference>
<dbReference type="InterPro" id="IPR036259">
    <property type="entry name" value="MFS_trans_sf"/>
</dbReference>
<evidence type="ECO:0000256" key="2">
    <source>
        <dbReference type="ARBA" id="ARBA00022448"/>
    </source>
</evidence>
<feature type="transmembrane region" description="Helical" evidence="6">
    <location>
        <begin position="202"/>
        <end position="225"/>
    </location>
</feature>
<dbReference type="GO" id="GO:0022857">
    <property type="term" value="F:transmembrane transporter activity"/>
    <property type="evidence" value="ECO:0007669"/>
    <property type="project" value="InterPro"/>
</dbReference>
<evidence type="ECO:0000256" key="3">
    <source>
        <dbReference type="ARBA" id="ARBA00022692"/>
    </source>
</evidence>
<protein>
    <submittedName>
        <fullName evidence="8">Major facilitator superfamily (MFS) transporter</fullName>
    </submittedName>
</protein>
<evidence type="ECO:0000313" key="9">
    <source>
        <dbReference type="Proteomes" id="UP000054621"/>
    </source>
</evidence>
<dbReference type="GO" id="GO:0005886">
    <property type="term" value="C:plasma membrane"/>
    <property type="evidence" value="ECO:0007669"/>
    <property type="project" value="TreeGrafter"/>
</dbReference>
<proteinExistence type="predicted"/>
<reference evidence="8 9" key="1">
    <citation type="submission" date="2015-11" db="EMBL/GenBank/DDBJ databases">
        <title>Genomic analysis of 38 Legionella species identifies large and diverse effector repertoires.</title>
        <authorList>
            <person name="Burstein D."/>
            <person name="Amaro F."/>
            <person name="Zusman T."/>
            <person name="Lifshitz Z."/>
            <person name="Cohen O."/>
            <person name="Gilbert J.A."/>
            <person name="Pupko T."/>
            <person name="Shuman H.A."/>
            <person name="Segal G."/>
        </authorList>
    </citation>
    <scope>NUCLEOTIDE SEQUENCE [LARGE SCALE GENOMIC DNA]</scope>
    <source>
        <strain evidence="8 9">Mt.St.Helens-4</strain>
    </source>
</reference>
<feature type="domain" description="Major facilitator superfamily (MFS) profile" evidence="7">
    <location>
        <begin position="1"/>
        <end position="386"/>
    </location>
</feature>
<dbReference type="InterPro" id="IPR020846">
    <property type="entry name" value="MFS_dom"/>
</dbReference>
<feature type="transmembrane region" description="Helical" evidence="6">
    <location>
        <begin position="162"/>
        <end position="181"/>
    </location>
</feature>
<evidence type="ECO:0000259" key="7">
    <source>
        <dbReference type="PROSITE" id="PS50850"/>
    </source>
</evidence>
<evidence type="ECO:0000256" key="5">
    <source>
        <dbReference type="ARBA" id="ARBA00023136"/>
    </source>
</evidence>
<dbReference type="PROSITE" id="PS50850">
    <property type="entry name" value="MFS"/>
    <property type="match status" value="1"/>
</dbReference>
<dbReference type="AlphaFoldDB" id="A0A0W0YHB0"/>
<feature type="transmembrane region" description="Helical" evidence="6">
    <location>
        <begin position="237"/>
        <end position="262"/>
    </location>
</feature>
<keyword evidence="3 6" id="KW-0812">Transmembrane</keyword>
<comment type="subcellular location">
    <subcellularLocation>
        <location evidence="1">Membrane</location>
        <topology evidence="1">Multi-pass membrane protein</topology>
    </subcellularLocation>
</comment>
<name>A0A0W0YHB0_9GAMM</name>
<evidence type="ECO:0000256" key="6">
    <source>
        <dbReference type="SAM" id="Phobius"/>
    </source>
</evidence>
<evidence type="ECO:0000313" key="8">
    <source>
        <dbReference type="EMBL" id="KTD56020.1"/>
    </source>
</evidence>
<gene>
    <name evidence="8" type="ORF">Lsai_2150</name>
</gene>
<dbReference type="Pfam" id="PF07690">
    <property type="entry name" value="MFS_1"/>
    <property type="match status" value="1"/>
</dbReference>
<dbReference type="OrthoDB" id="5670831at2"/>
<sequence>MQNRFLPWLFLLSLISTCAEVDISVPGFPQIAQFFNVSESVIQATITYNFLGYFLGALLYGPLSDSFGRRKMMLFGNAILSIGAVGCFYAPSIDFLLMSRFIQGIGASTSVVLVFTMIADLYQGEKAMKLIGMMNAALSIIMACAPLLGGVINQAIGWRGNYGTVAIFSVFVWVLLLFLLPESKNQLDRFNTKKMMGDYRQLLTSSQFITASMVPSLLFAAYMSYIVGSAFLYIETFGLTTLTFVVHQAIIVASFAITSMYASKIIPIFGPNKTVKYGVTLSFISILAFVVLSVEGISSAYWTTLFMSLFGIGFAACYPIIFSNSLSIFPVLQGPASSLIMGSRALLVSVSTAITGYLYNGQPFMFALSIFFGVIIASLFSLSWLNANQPSEEVPA</sequence>
<keyword evidence="5 6" id="KW-0472">Membrane</keyword>
<evidence type="ECO:0000256" key="4">
    <source>
        <dbReference type="ARBA" id="ARBA00022989"/>
    </source>
</evidence>
<organism evidence="8 9">
    <name type="scientific">Legionella sainthelensi</name>
    <dbReference type="NCBI Taxonomy" id="28087"/>
    <lineage>
        <taxon>Bacteria</taxon>
        <taxon>Pseudomonadati</taxon>
        <taxon>Pseudomonadota</taxon>
        <taxon>Gammaproteobacteria</taxon>
        <taxon>Legionellales</taxon>
        <taxon>Legionellaceae</taxon>
        <taxon>Legionella</taxon>
    </lineage>
</organism>
<dbReference type="PATRIC" id="fig|28087.4.peg.2319"/>
<dbReference type="PANTHER" id="PTHR23502:SF132">
    <property type="entry name" value="POLYAMINE TRANSPORTER 2-RELATED"/>
    <property type="match status" value="1"/>
</dbReference>
<accession>A0A0W0YHB0</accession>
<dbReference type="EMBL" id="LNYV01000034">
    <property type="protein sequence ID" value="KTD56020.1"/>
    <property type="molecule type" value="Genomic_DNA"/>
</dbReference>
<dbReference type="SUPFAM" id="SSF103473">
    <property type="entry name" value="MFS general substrate transporter"/>
    <property type="match status" value="1"/>
</dbReference>
<dbReference type="eggNOG" id="COG2814">
    <property type="taxonomic scope" value="Bacteria"/>
</dbReference>
<comment type="caution">
    <text evidence="8">The sequence shown here is derived from an EMBL/GenBank/DDBJ whole genome shotgun (WGS) entry which is preliminary data.</text>
</comment>
<dbReference type="InterPro" id="IPR011701">
    <property type="entry name" value="MFS"/>
</dbReference>
<evidence type="ECO:0000256" key="1">
    <source>
        <dbReference type="ARBA" id="ARBA00004141"/>
    </source>
</evidence>
<feature type="transmembrane region" description="Helical" evidence="6">
    <location>
        <begin position="72"/>
        <end position="91"/>
    </location>
</feature>
<feature type="transmembrane region" description="Helical" evidence="6">
    <location>
        <begin position="274"/>
        <end position="294"/>
    </location>
</feature>
<dbReference type="Gene3D" id="1.20.1720.10">
    <property type="entry name" value="Multidrug resistance protein D"/>
    <property type="match status" value="1"/>
</dbReference>
<dbReference type="STRING" id="28087.Lsai_2150"/>
<feature type="transmembrane region" description="Helical" evidence="6">
    <location>
        <begin position="43"/>
        <end position="60"/>
    </location>
</feature>
<keyword evidence="4 6" id="KW-1133">Transmembrane helix</keyword>